<keyword evidence="2 6" id="KW-0479">Metal-binding</keyword>
<evidence type="ECO:0000256" key="2">
    <source>
        <dbReference type="ARBA" id="ARBA00022723"/>
    </source>
</evidence>
<organism evidence="10 11">
    <name type="scientific">Dryococelus australis</name>
    <dbReference type="NCBI Taxonomy" id="614101"/>
    <lineage>
        <taxon>Eukaryota</taxon>
        <taxon>Metazoa</taxon>
        <taxon>Ecdysozoa</taxon>
        <taxon>Arthropoda</taxon>
        <taxon>Hexapoda</taxon>
        <taxon>Insecta</taxon>
        <taxon>Pterygota</taxon>
        <taxon>Neoptera</taxon>
        <taxon>Polyneoptera</taxon>
        <taxon>Phasmatodea</taxon>
        <taxon>Verophasmatodea</taxon>
        <taxon>Anareolatae</taxon>
        <taxon>Phasmatidae</taxon>
        <taxon>Eurycanthinae</taxon>
        <taxon>Dryococelus</taxon>
    </lineage>
</organism>
<comment type="cofactor">
    <cofactor evidence="6 7">
        <name>Zn(2+)</name>
        <dbReference type="ChEBI" id="CHEBI:29105"/>
    </cofactor>
    <text evidence="6 7">Binds 1 zinc ion per subunit.</text>
</comment>
<feature type="binding site" evidence="6">
    <location>
        <position position="254"/>
    </location>
    <ligand>
        <name>Zn(2+)</name>
        <dbReference type="ChEBI" id="CHEBI:29105"/>
        <note>catalytic</note>
    </ligand>
</feature>
<comment type="caution">
    <text evidence="10">The sequence shown here is derived from an EMBL/GenBank/DDBJ whole genome shotgun (WGS) entry which is preliminary data.</text>
</comment>
<reference evidence="10 11" key="1">
    <citation type="submission" date="2023-02" db="EMBL/GenBank/DDBJ databases">
        <title>LHISI_Scaffold_Assembly.</title>
        <authorList>
            <person name="Stuart O.P."/>
            <person name="Cleave R."/>
            <person name="Magrath M.J.L."/>
            <person name="Mikheyev A.S."/>
        </authorList>
    </citation>
    <scope>NUCLEOTIDE SEQUENCE [LARGE SCALE GENOMIC DNA]</scope>
    <source>
        <strain evidence="10">Daus_M_001</strain>
        <tissue evidence="10">Leg muscle</tissue>
    </source>
</reference>
<dbReference type="PRINTS" id="PR00480">
    <property type="entry name" value="ASTACIN"/>
</dbReference>
<evidence type="ECO:0000256" key="1">
    <source>
        <dbReference type="ARBA" id="ARBA00022670"/>
    </source>
</evidence>
<dbReference type="Pfam" id="PF01400">
    <property type="entry name" value="Astacin"/>
    <property type="match status" value="1"/>
</dbReference>
<dbReference type="InterPro" id="IPR001506">
    <property type="entry name" value="Peptidase_M12A"/>
</dbReference>
<dbReference type="EMBL" id="JARBHB010000007">
    <property type="protein sequence ID" value="KAJ8878832.1"/>
    <property type="molecule type" value="Genomic_DNA"/>
</dbReference>
<keyword evidence="5 6" id="KW-0482">Metalloprotease</keyword>
<evidence type="ECO:0000313" key="11">
    <source>
        <dbReference type="Proteomes" id="UP001159363"/>
    </source>
</evidence>
<dbReference type="Proteomes" id="UP001159363">
    <property type="component" value="Chromosome 6"/>
</dbReference>
<evidence type="ECO:0000256" key="7">
    <source>
        <dbReference type="RuleBase" id="RU361183"/>
    </source>
</evidence>
<feature type="binding site" evidence="6">
    <location>
        <position position="244"/>
    </location>
    <ligand>
        <name>Zn(2+)</name>
        <dbReference type="ChEBI" id="CHEBI:29105"/>
        <note>catalytic</note>
    </ligand>
</feature>
<feature type="active site" evidence="6">
    <location>
        <position position="245"/>
    </location>
</feature>
<evidence type="ECO:0000256" key="5">
    <source>
        <dbReference type="ARBA" id="ARBA00023049"/>
    </source>
</evidence>
<feature type="binding site" evidence="6">
    <location>
        <position position="248"/>
    </location>
    <ligand>
        <name>Zn(2+)</name>
        <dbReference type="ChEBI" id="CHEBI:29105"/>
        <note>catalytic</note>
    </ligand>
</feature>
<dbReference type="PANTHER" id="PTHR10127">
    <property type="entry name" value="DISCOIDIN, CUB, EGF, LAMININ , AND ZINC METALLOPROTEASE DOMAIN CONTAINING"/>
    <property type="match status" value="1"/>
</dbReference>
<dbReference type="PANTHER" id="PTHR10127:SF780">
    <property type="entry name" value="METALLOENDOPEPTIDASE"/>
    <property type="match status" value="1"/>
</dbReference>
<dbReference type="InterPro" id="IPR006026">
    <property type="entry name" value="Peptidase_Metallo"/>
</dbReference>
<dbReference type="EC" id="3.4.24.-" evidence="7"/>
<evidence type="ECO:0000256" key="4">
    <source>
        <dbReference type="ARBA" id="ARBA00022833"/>
    </source>
</evidence>
<evidence type="ECO:0000256" key="3">
    <source>
        <dbReference type="ARBA" id="ARBA00022801"/>
    </source>
</evidence>
<dbReference type="InterPro" id="IPR024079">
    <property type="entry name" value="MetalloPept_cat_dom_sf"/>
</dbReference>
<feature type="region of interest" description="Disordered" evidence="8">
    <location>
        <begin position="1"/>
        <end position="51"/>
    </location>
</feature>
<keyword evidence="11" id="KW-1185">Reference proteome</keyword>
<sequence>MRVIKASMEKSRNEEAGKTGDHRENPPTSGINRPGIEPDSPWWEASRLTTQPPRPQLGRAILLREWRCAQENVSFLVKNYVIDSYLYMGNPGLHDWESGALADRFNQYPWEVSGKFEGDIVFPSGIQPANGLIVTRPRWPNGTVPYVLDPIFGKYLFRLRCSLQIFPLNYSAFRCDPEGKYTACIEEFHQRTCIRLRPSTPYDRDYVYVSGYSSGCWSYVGRLNGGQMLNLQIPGCFRHGTIVHEFLHALGFYHQQSTHNRDDYVTIVWENIRSGERPHGETRLQASAAVVERLRCSPSTEANRGPLPYFRKWESCRTMRPVGGFSMGSPVSPASVFRSCSILTSFHLHRLSRPRS</sequence>
<dbReference type="SMART" id="SM00235">
    <property type="entry name" value="ZnMc"/>
    <property type="match status" value="1"/>
</dbReference>
<feature type="domain" description="Peptidase M12A" evidence="9">
    <location>
        <begin position="130"/>
        <end position="275"/>
    </location>
</feature>
<dbReference type="Gene3D" id="3.40.390.10">
    <property type="entry name" value="Collagenase (Catalytic Domain)"/>
    <property type="match status" value="1"/>
</dbReference>
<keyword evidence="3 6" id="KW-0378">Hydrolase</keyword>
<evidence type="ECO:0000313" key="10">
    <source>
        <dbReference type="EMBL" id="KAJ8878832.1"/>
    </source>
</evidence>
<protein>
    <recommendedName>
        <fullName evidence="7">Metalloendopeptidase</fullName>
        <ecNumber evidence="7">3.4.24.-</ecNumber>
    </recommendedName>
</protein>
<evidence type="ECO:0000256" key="8">
    <source>
        <dbReference type="SAM" id="MobiDB-lite"/>
    </source>
</evidence>
<feature type="compositionally biased region" description="Basic and acidic residues" evidence="8">
    <location>
        <begin position="7"/>
        <end position="25"/>
    </location>
</feature>
<proteinExistence type="predicted"/>
<dbReference type="PROSITE" id="PS51864">
    <property type="entry name" value="ASTACIN"/>
    <property type="match status" value="1"/>
</dbReference>
<evidence type="ECO:0000259" key="9">
    <source>
        <dbReference type="PROSITE" id="PS51864"/>
    </source>
</evidence>
<gene>
    <name evidence="10" type="ORF">PR048_019420</name>
</gene>
<comment type="caution">
    <text evidence="6">Lacks conserved residue(s) required for the propagation of feature annotation.</text>
</comment>
<dbReference type="SUPFAM" id="SSF55486">
    <property type="entry name" value="Metalloproteases ('zincins'), catalytic domain"/>
    <property type="match status" value="1"/>
</dbReference>
<evidence type="ECO:0000256" key="6">
    <source>
        <dbReference type="PROSITE-ProRule" id="PRU01211"/>
    </source>
</evidence>
<accession>A0ABQ9H3K1</accession>
<keyword evidence="1 6" id="KW-0645">Protease</keyword>
<name>A0ABQ9H3K1_9NEOP</name>
<keyword evidence="4 6" id="KW-0862">Zinc</keyword>